<evidence type="ECO:0000256" key="1">
    <source>
        <dbReference type="SAM" id="Phobius"/>
    </source>
</evidence>
<feature type="transmembrane region" description="Helical" evidence="1">
    <location>
        <begin position="6"/>
        <end position="24"/>
    </location>
</feature>
<evidence type="ECO:0000313" key="3">
    <source>
        <dbReference type="Proteomes" id="UP001178288"/>
    </source>
</evidence>
<feature type="transmembrane region" description="Helical" evidence="1">
    <location>
        <begin position="221"/>
        <end position="242"/>
    </location>
</feature>
<feature type="transmembrane region" description="Helical" evidence="1">
    <location>
        <begin position="117"/>
        <end position="138"/>
    </location>
</feature>
<organism evidence="2 3">
    <name type="scientific">Neobacillus novalis</name>
    <dbReference type="NCBI Taxonomy" id="220687"/>
    <lineage>
        <taxon>Bacteria</taxon>
        <taxon>Bacillati</taxon>
        <taxon>Bacillota</taxon>
        <taxon>Bacilli</taxon>
        <taxon>Bacillales</taxon>
        <taxon>Bacillaceae</taxon>
        <taxon>Neobacillus</taxon>
    </lineage>
</organism>
<keyword evidence="1" id="KW-1133">Transmembrane helix</keyword>
<keyword evidence="1" id="KW-0812">Transmembrane</keyword>
<evidence type="ECO:0000313" key="2">
    <source>
        <dbReference type="EMBL" id="WHY85534.1"/>
    </source>
</evidence>
<sequence>MIDWYVILFLAIILMIFHMGEFAGHKDAAEYLQLPGKNKVSLGTASMLFRLLTGTFVFIPIYLTVAYGYAAGLVLSLAGTVVLLWFSGKIGRLNDGFASFENLASFLAARIPGRGRAALYLILFAAGSEGLILSGVLAHSFMKVVFGIDPVWTLSFLFFFVFVYSGMGGAGGVQKMGRWLLFGFFTGITILPIGTILFHGVASIHDRFLKLPAADWDTGNLLAASLLFMVFTASQLLVYYLLTGDLVRIKRTRLKTTIGLTAICWGSMPAAVSVIAVFLMSRGGERGLAGLFPLIEHAFSSPLLYILVVSALSCFALSQGISLHNLISLLLAIVKGSKAIQKGYGISLILSVLAYYLTSFLDLKAVFIFYIHLFISLCLPLLLLLRFPVRWGWELSITIITTTVLGLCFSFKIGVLSGISVNLGISAIVLFLLLVRKIRTI</sequence>
<feature type="transmembrane region" description="Helical" evidence="1">
    <location>
        <begin position="392"/>
        <end position="413"/>
    </location>
</feature>
<feature type="transmembrane region" description="Helical" evidence="1">
    <location>
        <begin position="262"/>
        <end position="283"/>
    </location>
</feature>
<proteinExistence type="predicted"/>
<dbReference type="EMBL" id="CP126114">
    <property type="protein sequence ID" value="WHY85534.1"/>
    <property type="molecule type" value="Genomic_DNA"/>
</dbReference>
<feature type="transmembrane region" description="Helical" evidence="1">
    <location>
        <begin position="179"/>
        <end position="201"/>
    </location>
</feature>
<dbReference type="RefSeq" id="WP_066092137.1">
    <property type="nucleotide sequence ID" value="NZ_CP126114.1"/>
</dbReference>
<protein>
    <submittedName>
        <fullName evidence="2">Uncharacterized protein</fullName>
    </submittedName>
</protein>
<keyword evidence="1" id="KW-0472">Membrane</keyword>
<gene>
    <name evidence="2" type="ORF">QNH39_23465</name>
</gene>
<keyword evidence="3" id="KW-1185">Reference proteome</keyword>
<feature type="transmembrane region" description="Helical" evidence="1">
    <location>
        <begin position="150"/>
        <end position="167"/>
    </location>
</feature>
<feature type="transmembrane region" description="Helical" evidence="1">
    <location>
        <begin position="419"/>
        <end position="435"/>
    </location>
</feature>
<dbReference type="Proteomes" id="UP001178288">
    <property type="component" value="Chromosome"/>
</dbReference>
<reference evidence="2" key="1">
    <citation type="submission" date="2023-05" db="EMBL/GenBank/DDBJ databases">
        <title>Comparative genomics of Bacillaceae isolates and their secondary metabolite potential.</title>
        <authorList>
            <person name="Song L."/>
            <person name="Nielsen L.J."/>
            <person name="Mohite O."/>
            <person name="Xu X."/>
            <person name="Weber T."/>
            <person name="Kovacs A.T."/>
        </authorList>
    </citation>
    <scope>NUCLEOTIDE SEQUENCE</scope>
    <source>
        <strain evidence="2">XLM17</strain>
    </source>
</reference>
<feature type="transmembrane region" description="Helical" evidence="1">
    <location>
        <begin position="303"/>
        <end position="331"/>
    </location>
</feature>
<dbReference type="AlphaFoldDB" id="A0AA95MKF1"/>
<feature type="transmembrane region" description="Helical" evidence="1">
    <location>
        <begin position="343"/>
        <end position="361"/>
    </location>
</feature>
<accession>A0AA95MKF1</accession>
<feature type="transmembrane region" description="Helical" evidence="1">
    <location>
        <begin position="45"/>
        <end position="63"/>
    </location>
</feature>
<feature type="transmembrane region" description="Helical" evidence="1">
    <location>
        <begin position="69"/>
        <end position="86"/>
    </location>
</feature>
<name>A0AA95MKF1_9BACI</name>
<dbReference type="KEGG" id="nnv:QNH39_23465"/>
<feature type="transmembrane region" description="Helical" evidence="1">
    <location>
        <begin position="367"/>
        <end position="385"/>
    </location>
</feature>